<comment type="catalytic activity">
    <reaction evidence="8">
        <text>ATP + H2O = ADP + phosphate + H(+)</text>
        <dbReference type="Rhea" id="RHEA:13065"/>
        <dbReference type="ChEBI" id="CHEBI:15377"/>
        <dbReference type="ChEBI" id="CHEBI:15378"/>
        <dbReference type="ChEBI" id="CHEBI:30616"/>
        <dbReference type="ChEBI" id="CHEBI:43474"/>
        <dbReference type="ChEBI" id="CHEBI:456216"/>
        <dbReference type="EC" id="5.6.2.4"/>
    </reaction>
</comment>
<accession>A0A8T7LVG0</accession>
<reference evidence="11 12" key="1">
    <citation type="submission" date="2020-06" db="EMBL/GenBank/DDBJ databases">
        <title>Anoxygenic phototrophic Chloroflexota member uses a Type I reaction center.</title>
        <authorList>
            <person name="Tsuji J.M."/>
            <person name="Shaw N.A."/>
            <person name="Nagashima S."/>
            <person name="Venkiteswaran J."/>
            <person name="Schiff S.L."/>
            <person name="Hanada S."/>
            <person name="Tank M."/>
            <person name="Neufeld J.D."/>
        </authorList>
    </citation>
    <scope>NUCLEOTIDE SEQUENCE [LARGE SCALE GENOMIC DNA]</scope>
    <source>
        <strain evidence="11">L227-S17</strain>
    </source>
</reference>
<keyword evidence="4 9" id="KW-0067">ATP-binding</keyword>
<dbReference type="Gene3D" id="3.40.50.300">
    <property type="entry name" value="P-loop containing nucleotide triphosphate hydrolases"/>
    <property type="match status" value="2"/>
</dbReference>
<dbReference type="SUPFAM" id="SSF52540">
    <property type="entry name" value="P-loop containing nucleoside triphosphate hydrolases"/>
    <property type="match status" value="1"/>
</dbReference>
<dbReference type="GO" id="GO:0003677">
    <property type="term" value="F:DNA binding"/>
    <property type="evidence" value="ECO:0007669"/>
    <property type="project" value="InterPro"/>
</dbReference>
<dbReference type="Proteomes" id="UP000521676">
    <property type="component" value="Unassembled WGS sequence"/>
</dbReference>
<dbReference type="PANTHER" id="PTHR11070">
    <property type="entry name" value="UVRD / RECB / PCRA DNA HELICASE FAMILY MEMBER"/>
    <property type="match status" value="1"/>
</dbReference>
<dbReference type="PROSITE" id="PS51198">
    <property type="entry name" value="UVRD_HELICASE_ATP_BIND"/>
    <property type="match status" value="1"/>
</dbReference>
<dbReference type="Pfam" id="PF13361">
    <property type="entry name" value="UvrD_C"/>
    <property type="match status" value="1"/>
</dbReference>
<dbReference type="InterPro" id="IPR027417">
    <property type="entry name" value="P-loop_NTPase"/>
</dbReference>
<evidence type="ECO:0000256" key="5">
    <source>
        <dbReference type="ARBA" id="ARBA00023235"/>
    </source>
</evidence>
<comment type="caution">
    <text evidence="11">The sequence shown here is derived from an EMBL/GenBank/DDBJ whole genome shotgun (WGS) entry which is preliminary data.</text>
</comment>
<dbReference type="InterPro" id="IPR014017">
    <property type="entry name" value="DNA_helicase_UvrD-like_C"/>
</dbReference>
<comment type="catalytic activity">
    <reaction evidence="6">
        <text>Couples ATP hydrolysis with the unwinding of duplex DNA by translocating in the 3'-5' direction.</text>
        <dbReference type="EC" id="5.6.2.4"/>
    </reaction>
</comment>
<dbReference type="Pfam" id="PF00580">
    <property type="entry name" value="UvrD-helicase"/>
    <property type="match status" value="1"/>
</dbReference>
<dbReference type="InterPro" id="IPR000212">
    <property type="entry name" value="DNA_helicase_UvrD/REP"/>
</dbReference>
<evidence type="ECO:0000256" key="9">
    <source>
        <dbReference type="PROSITE-ProRule" id="PRU00560"/>
    </source>
</evidence>
<evidence type="ECO:0000313" key="11">
    <source>
        <dbReference type="EMBL" id="NWJ46014.1"/>
    </source>
</evidence>
<keyword evidence="2 9" id="KW-0378">Hydrolase</keyword>
<dbReference type="PANTHER" id="PTHR11070:SF45">
    <property type="entry name" value="DNA 3'-5' HELICASE"/>
    <property type="match status" value="1"/>
</dbReference>
<organism evidence="11 12">
    <name type="scientific">Candidatus Chlorohelix allophototropha</name>
    <dbReference type="NCBI Taxonomy" id="3003348"/>
    <lineage>
        <taxon>Bacteria</taxon>
        <taxon>Bacillati</taxon>
        <taxon>Chloroflexota</taxon>
        <taxon>Chloroflexia</taxon>
        <taxon>Candidatus Chloroheliales</taxon>
        <taxon>Candidatus Chloroheliaceae</taxon>
        <taxon>Candidatus Chlorohelix</taxon>
    </lineage>
</organism>
<name>A0A8T7LVG0_9CHLR</name>
<dbReference type="GO" id="GO:0043138">
    <property type="term" value="F:3'-5' DNA helicase activity"/>
    <property type="evidence" value="ECO:0007669"/>
    <property type="project" value="UniProtKB-EC"/>
</dbReference>
<keyword evidence="3 9" id="KW-0347">Helicase</keyword>
<evidence type="ECO:0000256" key="6">
    <source>
        <dbReference type="ARBA" id="ARBA00034617"/>
    </source>
</evidence>
<dbReference type="GO" id="GO:0005524">
    <property type="term" value="F:ATP binding"/>
    <property type="evidence" value="ECO:0007669"/>
    <property type="project" value="UniProtKB-UniRule"/>
</dbReference>
<dbReference type="EC" id="5.6.2.4" evidence="7"/>
<keyword evidence="5" id="KW-0413">Isomerase</keyword>
<evidence type="ECO:0000256" key="1">
    <source>
        <dbReference type="ARBA" id="ARBA00022741"/>
    </source>
</evidence>
<proteinExistence type="predicted"/>
<dbReference type="InterPro" id="IPR035093">
    <property type="entry name" value="RelE/ParE_toxin_dom_sf"/>
</dbReference>
<evidence type="ECO:0000256" key="7">
    <source>
        <dbReference type="ARBA" id="ARBA00034808"/>
    </source>
</evidence>
<evidence type="ECO:0000256" key="8">
    <source>
        <dbReference type="ARBA" id="ARBA00048988"/>
    </source>
</evidence>
<sequence length="696" mass="78404">MKPSFTTDWLKLPPKELHQVLEKIKLLEQDPHPDAKVKKQLKYLDGKLHRIRSGDYRIFYTFDQKYVSLLALKKRAEDTYDEDYDVEFLGGLDVELGGDTPKTQPDWEKFFATHEPEKTKLPEAITPELLNMLRIPPECHARLIQLTTRDALYDCPGIPDEYLLKLDEYMFERPLVQVTQQPDYLLGEVEDLLRFKEGELVSFLLKLSPDQEKYVNWALEASGPTLVKGGPGTGKSTIALYRIRSLLKALKSQGVTAPRILFTTYTNALVTSSRQLLEQLLGEDAKLVEVQTADSLVWSILQKAGKQHHPVADEELKALLRRAKVRAKSHLEGNAIQKTSQELALDRMSENYLLEEICTLLVGRQLETLEEYLKAARPGRRMSLNANQRKGVWQVHLALLELLKEAQKTTFSHARSDAQKMLATSSVRETYDAVVVDEAQDLEPSVLRILVSLCKSPNRFFVTADANQSIYGSGFSWQDVHTDLRFQGRTGVLRTNYRSTREIGEAAHSYLSNGSLEAEEAQREYINTGLPPGARSVEDTEEEAQLLALFLPKAAREARMSLGACAVLCPTENSGRSVAARLRQLGVEATFMPGKELNLSRREVKVITLKSSKGLEFPVVALAGFQDTAYPNQPPNIKEDEKAEYLSVERRTMYVAMTRAMRTLLILIPAQTTSPLLSGFDPTKWNLGTNQEGVKA</sequence>
<evidence type="ECO:0000259" key="10">
    <source>
        <dbReference type="PROSITE" id="PS51198"/>
    </source>
</evidence>
<protein>
    <recommendedName>
        <fullName evidence="7">DNA 3'-5' helicase</fullName>
        <ecNumber evidence="7">5.6.2.4</ecNumber>
    </recommendedName>
</protein>
<feature type="domain" description="UvrD-like helicase ATP-binding" evidence="10">
    <location>
        <begin position="208"/>
        <end position="500"/>
    </location>
</feature>
<feature type="binding site" evidence="9">
    <location>
        <begin position="229"/>
        <end position="236"/>
    </location>
    <ligand>
        <name>ATP</name>
        <dbReference type="ChEBI" id="CHEBI:30616"/>
    </ligand>
</feature>
<dbReference type="AlphaFoldDB" id="A0A8T7LVG0"/>
<dbReference type="Gene3D" id="3.30.2310.20">
    <property type="entry name" value="RelE-like"/>
    <property type="match status" value="1"/>
</dbReference>
<dbReference type="GO" id="GO:0005829">
    <property type="term" value="C:cytosol"/>
    <property type="evidence" value="ECO:0007669"/>
    <property type="project" value="TreeGrafter"/>
</dbReference>
<dbReference type="GO" id="GO:0016787">
    <property type="term" value="F:hydrolase activity"/>
    <property type="evidence" value="ECO:0007669"/>
    <property type="project" value="UniProtKB-UniRule"/>
</dbReference>
<keyword evidence="1 9" id="KW-0547">Nucleotide-binding</keyword>
<evidence type="ECO:0000256" key="2">
    <source>
        <dbReference type="ARBA" id="ARBA00022801"/>
    </source>
</evidence>
<evidence type="ECO:0000256" key="4">
    <source>
        <dbReference type="ARBA" id="ARBA00022840"/>
    </source>
</evidence>
<evidence type="ECO:0000313" key="12">
    <source>
        <dbReference type="Proteomes" id="UP000521676"/>
    </source>
</evidence>
<gene>
    <name evidence="11" type="ORF">HXX08_09065</name>
</gene>
<dbReference type="EMBL" id="JACATZ010000001">
    <property type="protein sequence ID" value="NWJ46014.1"/>
    <property type="molecule type" value="Genomic_DNA"/>
</dbReference>
<dbReference type="InterPro" id="IPR014016">
    <property type="entry name" value="UvrD-like_ATP-bd"/>
</dbReference>
<evidence type="ECO:0000256" key="3">
    <source>
        <dbReference type="ARBA" id="ARBA00022806"/>
    </source>
</evidence>
<dbReference type="GO" id="GO:0000725">
    <property type="term" value="P:recombinational repair"/>
    <property type="evidence" value="ECO:0007669"/>
    <property type="project" value="TreeGrafter"/>
</dbReference>
<dbReference type="SUPFAM" id="SSF143011">
    <property type="entry name" value="RelE-like"/>
    <property type="match status" value="1"/>
</dbReference>